<accession>A0A8T8SAY5</accession>
<comment type="caution">
    <text evidence="2">The sequence shown here is derived from an EMBL/GenBank/DDBJ whole genome shotgun (WGS) entry which is preliminary data.</text>
</comment>
<reference evidence="2" key="2">
    <citation type="journal article" date="2019" name="IMA Fungus">
        <title>Genome sequencing and comparison of five Tilletia species to identify candidate genes for the detection of regulated species infecting wheat.</title>
        <authorList>
            <person name="Nguyen H.D.T."/>
            <person name="Sultana T."/>
            <person name="Kesanakurti P."/>
            <person name="Hambleton S."/>
        </authorList>
    </citation>
    <scope>NUCLEOTIDE SEQUENCE</scope>
    <source>
        <strain evidence="2">DAOMC 236416</strain>
    </source>
</reference>
<feature type="chain" id="PRO_5035730442" description="Peptidase A1 domain-containing protein" evidence="1">
    <location>
        <begin position="19"/>
        <end position="437"/>
    </location>
</feature>
<name>A0A8T8SAY5_9BASI</name>
<reference evidence="2" key="1">
    <citation type="submission" date="2016-04" db="EMBL/GenBank/DDBJ databases">
        <authorList>
            <person name="Nguyen H.D."/>
            <person name="Samba Siva P."/>
            <person name="Cullis J."/>
            <person name="Levesque C.A."/>
            <person name="Hambleton S."/>
        </authorList>
    </citation>
    <scope>NUCLEOTIDE SEQUENCE</scope>
    <source>
        <strain evidence="2">DAOMC 236416</strain>
    </source>
</reference>
<dbReference type="Proteomes" id="UP000077521">
    <property type="component" value="Unassembled WGS sequence"/>
</dbReference>
<evidence type="ECO:0000313" key="3">
    <source>
        <dbReference type="Proteomes" id="UP000077521"/>
    </source>
</evidence>
<evidence type="ECO:0008006" key="4">
    <source>
        <dbReference type="Google" id="ProtNLM"/>
    </source>
</evidence>
<evidence type="ECO:0000313" key="2">
    <source>
        <dbReference type="EMBL" id="KAE8236292.1"/>
    </source>
</evidence>
<keyword evidence="1" id="KW-0732">Signal</keyword>
<dbReference type="AlphaFoldDB" id="A0A8T8SAY5"/>
<protein>
    <recommendedName>
        <fullName evidence="4">Peptidase A1 domain-containing protein</fullName>
    </recommendedName>
</protein>
<sequence>MNLKHLIGFFVFAGIANAFTTGPYDVFDFFNNYDSSGYYLNQGQVNTVVNRTIACSVVGPGLNLANAPFLFKANSRFPSRLNSSDLFASFSSHVRVGIPSIVTSYFAKAGASSLTVSNSSVLSLKVIGFPNGPAVRAYPMTLPTLQEMRLTGAPYTIVSLGGYFEGNTAVKGPNTTGSSGDLLATIPSRRLIIQRDRLTFSLLAAGKTANVTCAAGARAENLGVTNIANLPLYDGPVALAGISLRAGNSSDVPINSTAIASSYKPYCTFSSIGRAQLGISLGGFKSNKPISTASPGIFSLGQSNFLVTPVLVKLLQTKYPSTNTVSIKLSAFNVSISNATPSIKNLIPTAGYAASAKVGSGGFATFPPAAPSVTYPSATFTPTASSIGKGQLAILSYDNVAGSVKLFDANSTAIATVAFSCSEGAGNFPSIVPFDIA</sequence>
<evidence type="ECO:0000256" key="1">
    <source>
        <dbReference type="SAM" id="SignalP"/>
    </source>
</evidence>
<keyword evidence="3" id="KW-1185">Reference proteome</keyword>
<proteinExistence type="predicted"/>
<gene>
    <name evidence="2" type="ORF">A4X13_0g9197</name>
</gene>
<feature type="signal peptide" evidence="1">
    <location>
        <begin position="1"/>
        <end position="18"/>
    </location>
</feature>
<organism evidence="2 3">
    <name type="scientific">Tilletia indica</name>
    <dbReference type="NCBI Taxonomy" id="43049"/>
    <lineage>
        <taxon>Eukaryota</taxon>
        <taxon>Fungi</taxon>
        <taxon>Dikarya</taxon>
        <taxon>Basidiomycota</taxon>
        <taxon>Ustilaginomycotina</taxon>
        <taxon>Exobasidiomycetes</taxon>
        <taxon>Tilletiales</taxon>
        <taxon>Tilletiaceae</taxon>
        <taxon>Tilletia</taxon>
    </lineage>
</organism>
<dbReference type="EMBL" id="LWDF02002294">
    <property type="protein sequence ID" value="KAE8236292.1"/>
    <property type="molecule type" value="Genomic_DNA"/>
</dbReference>